<dbReference type="RefSeq" id="WP_239884082.1">
    <property type="nucleotide sequence ID" value="NZ_JAJAXE010000017.1"/>
</dbReference>
<proteinExistence type="predicted"/>
<dbReference type="EMBL" id="JAJAXM010000005">
    <property type="protein sequence ID" value="MCG9025059.1"/>
    <property type="molecule type" value="Genomic_DNA"/>
</dbReference>
<accession>A0ABD4SNF5</accession>
<comment type="caution">
    <text evidence="1">The sequence shown here is derived from an EMBL/GenBank/DDBJ whole genome shotgun (WGS) entry which is preliminary data.</text>
</comment>
<reference evidence="1 2" key="1">
    <citation type="submission" date="2021-10" db="EMBL/GenBank/DDBJ databases">
        <title>Whole-genome sequencing analysis of Laribacter hongkongensis: virulence gene profiles, carbohydrate-active enzyme prediction, and antimicrobial resistance characterization.</title>
        <authorList>
            <person name="Yuan P."/>
            <person name="Zhan Y."/>
            <person name="Chen D."/>
        </authorList>
    </citation>
    <scope>NUCLEOTIDE SEQUENCE [LARGE SCALE GENOMIC DNA]</scope>
    <source>
        <strain evidence="1 2">W67</strain>
    </source>
</reference>
<dbReference type="Proteomes" id="UP001200247">
    <property type="component" value="Unassembled WGS sequence"/>
</dbReference>
<dbReference type="AlphaFoldDB" id="A0ABD4SNF5"/>
<sequence>MASVVDICNLALARLGDDATVASIDPPEGSPQAEQCARFYPVARDALLEAHPWQFAVRRVRLARLSLPTWNWRHVYAAPNNALQLLGVLPEAAASDDETEAFETESDDSGAILIRTDQAAATLRYTARVTDASRFSPLFVDALGWLLASHLAGPLIKGAEGAKMAQQCYANFRTVFSQAVVSNANQRHIEPSHVPDWMGAR</sequence>
<name>A0ABD4SNF5_9NEIS</name>
<evidence type="ECO:0000313" key="2">
    <source>
        <dbReference type="Proteomes" id="UP001200247"/>
    </source>
</evidence>
<organism evidence="1 2">
    <name type="scientific">Laribacter hongkongensis</name>
    <dbReference type="NCBI Taxonomy" id="168471"/>
    <lineage>
        <taxon>Bacteria</taxon>
        <taxon>Pseudomonadati</taxon>
        <taxon>Pseudomonadota</taxon>
        <taxon>Betaproteobacteria</taxon>
        <taxon>Neisseriales</taxon>
        <taxon>Aquaspirillaceae</taxon>
        <taxon>Laribacter</taxon>
    </lineage>
</organism>
<gene>
    <name evidence="1" type="ORF">LH440_03935</name>
</gene>
<evidence type="ECO:0008006" key="3">
    <source>
        <dbReference type="Google" id="ProtNLM"/>
    </source>
</evidence>
<evidence type="ECO:0000313" key="1">
    <source>
        <dbReference type="EMBL" id="MCG9025059.1"/>
    </source>
</evidence>
<protein>
    <recommendedName>
        <fullName evidence="3">Phage protein</fullName>
    </recommendedName>
</protein>